<keyword evidence="1" id="KW-0732">Signal</keyword>
<comment type="caution">
    <text evidence="4">The sequence shown here is derived from an EMBL/GenBank/DDBJ whole genome shotgun (WGS) entry which is preliminary data.</text>
</comment>
<dbReference type="PANTHER" id="PTHR37957:SF1">
    <property type="entry name" value="PHYTASE-LIKE DOMAIN-CONTAINING PROTEIN"/>
    <property type="match status" value="1"/>
</dbReference>
<feature type="chain" id="PRO_5043544345" evidence="1">
    <location>
        <begin position="29"/>
        <end position="419"/>
    </location>
</feature>
<feature type="domain" description="Phytase-like" evidence="3">
    <location>
        <begin position="49"/>
        <end position="370"/>
    </location>
</feature>
<dbReference type="NCBIfam" id="TIGR02595">
    <property type="entry name" value="PEP_CTERM"/>
    <property type="match status" value="1"/>
</dbReference>
<proteinExistence type="predicted"/>
<feature type="signal peptide" evidence="1">
    <location>
        <begin position="1"/>
        <end position="28"/>
    </location>
</feature>
<dbReference type="EMBL" id="JAZIBG010000019">
    <property type="protein sequence ID" value="MEF7613664.1"/>
    <property type="molecule type" value="Genomic_DNA"/>
</dbReference>
<protein>
    <submittedName>
        <fullName evidence="4">Esterase-like activity of phytase family protein</fullName>
    </submittedName>
</protein>
<dbReference type="RefSeq" id="WP_332288605.1">
    <property type="nucleotide sequence ID" value="NZ_JAZIBG010000019.1"/>
</dbReference>
<evidence type="ECO:0000259" key="2">
    <source>
        <dbReference type="Pfam" id="PF07589"/>
    </source>
</evidence>
<dbReference type="AlphaFoldDB" id="A0AAW9QD65"/>
<evidence type="ECO:0000313" key="5">
    <source>
        <dbReference type="Proteomes" id="UP001336250"/>
    </source>
</evidence>
<keyword evidence="5" id="KW-1185">Reference proteome</keyword>
<dbReference type="Proteomes" id="UP001336250">
    <property type="component" value="Unassembled WGS sequence"/>
</dbReference>
<name>A0AAW9QD65_9BURK</name>
<accession>A0AAW9QD65</accession>
<dbReference type="Pfam" id="PF13449">
    <property type="entry name" value="Phytase-like"/>
    <property type="match status" value="1"/>
</dbReference>
<feature type="domain" description="Ice-binding protein C-terminal" evidence="2">
    <location>
        <begin position="391"/>
        <end position="414"/>
    </location>
</feature>
<dbReference type="Pfam" id="PF07589">
    <property type="entry name" value="PEP-CTERM"/>
    <property type="match status" value="1"/>
</dbReference>
<evidence type="ECO:0000256" key="1">
    <source>
        <dbReference type="SAM" id="SignalP"/>
    </source>
</evidence>
<gene>
    <name evidence="4" type="ORF">V4F39_07050</name>
</gene>
<dbReference type="InterPro" id="IPR013424">
    <property type="entry name" value="Ice-binding_C"/>
</dbReference>
<sequence>MTRFVSMPRLRHPLAAAALLLAAQGACAAVSFDYIGQAVLSTSTTFAGTRVGGLSGIDYDAATQTYVAISDDRSQYNPAHYYRMTLDYSQFSRSNTAGTAGVQFTGVTTLRDPQGEPFGLNRVDGESIRLVRGANGPTLLWTNEGQRTGAGFQNPTLREAYLDGTHAREFSVPQTYLPVGTPGGQAAGDSGIRNNLAFESLTLSADGKSAYVATESALAQDGGIATVDAGTQVRIARFDYASGQRNAEYVYQLDAIPTAPVGGGSADNGLVELLAVGEGRLLALERSYAAGVGNNIRLYLTDTAGATDVAGLSSLAGAGFASMQKTLLLDLGTLVNADGSALKLDNVEGLTWGADHNGEKTLLLVSDNNFSGGQFTQFIALGIHGDLAVTPVPEPSTYALMLGGVALLAWQRRRAAVQR</sequence>
<reference evidence="4 5" key="1">
    <citation type="submission" date="2024-02" db="EMBL/GenBank/DDBJ databases">
        <title>Genome sequence of Aquincola sp. MAHUQ-54.</title>
        <authorList>
            <person name="Huq M.A."/>
        </authorList>
    </citation>
    <scope>NUCLEOTIDE SEQUENCE [LARGE SCALE GENOMIC DNA]</scope>
    <source>
        <strain evidence="4 5">MAHUQ-54</strain>
    </source>
</reference>
<evidence type="ECO:0000259" key="3">
    <source>
        <dbReference type="Pfam" id="PF13449"/>
    </source>
</evidence>
<organism evidence="4 5">
    <name type="scientific">Aquincola agrisoli</name>
    <dbReference type="NCBI Taxonomy" id="3119538"/>
    <lineage>
        <taxon>Bacteria</taxon>
        <taxon>Pseudomonadati</taxon>
        <taxon>Pseudomonadota</taxon>
        <taxon>Betaproteobacteria</taxon>
        <taxon>Burkholderiales</taxon>
        <taxon>Sphaerotilaceae</taxon>
        <taxon>Aquincola</taxon>
    </lineage>
</organism>
<dbReference type="InterPro" id="IPR027372">
    <property type="entry name" value="Phytase-like_dom"/>
</dbReference>
<dbReference type="PANTHER" id="PTHR37957">
    <property type="entry name" value="BLR7070 PROTEIN"/>
    <property type="match status" value="1"/>
</dbReference>
<evidence type="ECO:0000313" key="4">
    <source>
        <dbReference type="EMBL" id="MEF7613664.1"/>
    </source>
</evidence>